<evidence type="ECO:0000256" key="3">
    <source>
        <dbReference type="ARBA" id="ARBA00022475"/>
    </source>
</evidence>
<dbReference type="Gene3D" id="3.30.240.20">
    <property type="entry name" value="bsu07140 like domains"/>
    <property type="match status" value="2"/>
</dbReference>
<comment type="caution">
    <text evidence="9">The sequence shown here is derived from an EMBL/GenBank/DDBJ whole genome shotgun (WGS) entry which is preliminary data.</text>
</comment>
<keyword evidence="6 7" id="KW-0472">Membrane</keyword>
<proteinExistence type="inferred from homology"/>
<feature type="transmembrane region" description="Helical" evidence="7">
    <location>
        <begin position="63"/>
        <end position="81"/>
    </location>
</feature>
<evidence type="ECO:0000256" key="4">
    <source>
        <dbReference type="ARBA" id="ARBA00022692"/>
    </source>
</evidence>
<protein>
    <submittedName>
        <fullName evidence="9">DUF421 domain-containing protein</fullName>
    </submittedName>
</protein>
<dbReference type="EMBL" id="JAKZFC010000003">
    <property type="protein sequence ID" value="MCH7322216.1"/>
    <property type="molecule type" value="Genomic_DNA"/>
</dbReference>
<feature type="transmembrane region" description="Helical" evidence="7">
    <location>
        <begin position="33"/>
        <end position="51"/>
    </location>
</feature>
<evidence type="ECO:0000256" key="7">
    <source>
        <dbReference type="SAM" id="Phobius"/>
    </source>
</evidence>
<sequence length="217" mass="25405">MNDYLLISIRTILLYIILLVVFRLMGKREVGELSIVDLAIFVLMAEVAALALDDLNHDLGKDILPIGVLFIIQYVNSWFILKNKKLRDFIEGDPTMIIRDGWLCEIEMRKQRYNLDDLLQQLREQGVSSVQDVAFAFLEQSGKLSIYLKDQDPIILPLVLDGYVDMRHLKIIDKDLEWLEKELMVQGYTNIRDIFYCSYDNGKWFVQLRARKDRTNV</sequence>
<keyword evidence="10" id="KW-1185">Reference proteome</keyword>
<keyword evidence="3" id="KW-1003">Cell membrane</keyword>
<dbReference type="InterPro" id="IPR007353">
    <property type="entry name" value="DUF421"/>
</dbReference>
<keyword evidence="4 7" id="KW-0812">Transmembrane</keyword>
<evidence type="ECO:0000313" key="9">
    <source>
        <dbReference type="EMBL" id="MCH7322216.1"/>
    </source>
</evidence>
<evidence type="ECO:0000259" key="8">
    <source>
        <dbReference type="Pfam" id="PF04239"/>
    </source>
</evidence>
<evidence type="ECO:0000256" key="5">
    <source>
        <dbReference type="ARBA" id="ARBA00022989"/>
    </source>
</evidence>
<dbReference type="PANTHER" id="PTHR34582:SF6">
    <property type="entry name" value="UPF0702 TRANSMEMBRANE PROTEIN YCAP"/>
    <property type="match status" value="1"/>
</dbReference>
<comment type="subcellular location">
    <subcellularLocation>
        <location evidence="1">Cell membrane</location>
        <topology evidence="1">Multi-pass membrane protein</topology>
    </subcellularLocation>
</comment>
<accession>A0ABS9UD07</accession>
<evidence type="ECO:0000256" key="1">
    <source>
        <dbReference type="ARBA" id="ARBA00004651"/>
    </source>
</evidence>
<dbReference type="Proteomes" id="UP001316087">
    <property type="component" value="Unassembled WGS sequence"/>
</dbReference>
<evidence type="ECO:0000313" key="10">
    <source>
        <dbReference type="Proteomes" id="UP001316087"/>
    </source>
</evidence>
<name>A0ABS9UD07_9BACL</name>
<dbReference type="Pfam" id="PF04239">
    <property type="entry name" value="DUF421"/>
    <property type="match status" value="1"/>
</dbReference>
<feature type="transmembrane region" description="Helical" evidence="7">
    <location>
        <begin position="6"/>
        <end position="26"/>
    </location>
</feature>
<gene>
    <name evidence="9" type="ORF">LZ480_09965</name>
</gene>
<dbReference type="PANTHER" id="PTHR34582">
    <property type="entry name" value="UPF0702 TRANSMEMBRANE PROTEIN YCAP"/>
    <property type="match status" value="1"/>
</dbReference>
<dbReference type="InterPro" id="IPR023090">
    <property type="entry name" value="UPF0702_alpha/beta_dom_sf"/>
</dbReference>
<dbReference type="RefSeq" id="WP_241369285.1">
    <property type="nucleotide sequence ID" value="NZ_JAKZFC010000003.1"/>
</dbReference>
<evidence type="ECO:0000256" key="2">
    <source>
        <dbReference type="ARBA" id="ARBA00006448"/>
    </source>
</evidence>
<evidence type="ECO:0000256" key="6">
    <source>
        <dbReference type="ARBA" id="ARBA00023136"/>
    </source>
</evidence>
<comment type="similarity">
    <text evidence="2">Belongs to the UPF0702 family.</text>
</comment>
<organism evidence="9 10">
    <name type="scientific">Solibacillus palustris</name>
    <dbReference type="NCBI Taxonomy" id="2908203"/>
    <lineage>
        <taxon>Bacteria</taxon>
        <taxon>Bacillati</taxon>
        <taxon>Bacillota</taxon>
        <taxon>Bacilli</taxon>
        <taxon>Bacillales</taxon>
        <taxon>Caryophanaceae</taxon>
        <taxon>Solibacillus</taxon>
    </lineage>
</organism>
<feature type="domain" description="YetF C-terminal" evidence="8">
    <location>
        <begin position="82"/>
        <end position="200"/>
    </location>
</feature>
<keyword evidence="5 7" id="KW-1133">Transmembrane helix</keyword>
<reference evidence="9 10" key="1">
    <citation type="submission" date="2022-03" db="EMBL/GenBank/DDBJ databases">
        <authorList>
            <person name="Jo J.-H."/>
            <person name="Im W.-T."/>
        </authorList>
    </citation>
    <scope>NUCLEOTIDE SEQUENCE [LARGE SCALE GENOMIC DNA]</scope>
    <source>
        <strain evidence="9 10">MA9</strain>
    </source>
</reference>